<dbReference type="InterPro" id="IPR016585">
    <property type="entry name" value="Gly/sarc/bet_Rdtase_B_asu/bsu"/>
</dbReference>
<dbReference type="AlphaFoldDB" id="A0A1T4NX62"/>
<dbReference type="GO" id="GO:0050485">
    <property type="term" value="F:oxidoreductase activity, acting on X-H and Y-H to form an X-Y bond, with a disulfide as acceptor"/>
    <property type="evidence" value="ECO:0007669"/>
    <property type="project" value="InterPro"/>
</dbReference>
<evidence type="ECO:0000313" key="3">
    <source>
        <dbReference type="EMBL" id="SJZ83642.1"/>
    </source>
</evidence>
<dbReference type="InterPro" id="IPR015417">
    <property type="entry name" value="Gly_reductase_pB_sua/b"/>
</dbReference>
<keyword evidence="2" id="KW-0670">Pyruvate</keyword>
<proteinExistence type="predicted"/>
<dbReference type="Pfam" id="PF09338">
    <property type="entry name" value="Gly_reductase"/>
    <property type="match status" value="1"/>
</dbReference>
<evidence type="ECO:0000256" key="2">
    <source>
        <dbReference type="PIRSR" id="PIRSR011588-51"/>
    </source>
</evidence>
<feature type="active site" description="Schiff-base intermediate with substrate; via pyruvic acid" evidence="1">
    <location>
        <position position="242"/>
    </location>
</feature>
<keyword evidence="4" id="KW-1185">Reference proteome</keyword>
<dbReference type="OrthoDB" id="5808629at2"/>
<dbReference type="RefSeq" id="WP_078694162.1">
    <property type="nucleotide sequence ID" value="NZ_FUWX01000012.1"/>
</dbReference>
<evidence type="ECO:0000256" key="1">
    <source>
        <dbReference type="PIRSR" id="PIRSR011588-50"/>
    </source>
</evidence>
<reference evidence="3 4" key="1">
    <citation type="submission" date="2017-02" db="EMBL/GenBank/DDBJ databases">
        <authorList>
            <person name="Peterson S.W."/>
        </authorList>
    </citation>
    <scope>NUCLEOTIDE SEQUENCE [LARGE SCALE GENOMIC DNA]</scope>
    <source>
        <strain evidence="3 4">ATCC 700028</strain>
    </source>
</reference>
<sequence>MKLEIGNINIKNIVFGDKLEVKEGVLHLNPQDLINFLKEDKNIAEVKVDIARPGEKVRIIPVKDVIEPRARVSSSASNFPGVAGKVSQVGDGEIRVLKNAAIVTIGDIVGFQEGVVDMWGEGAKWTPFSKTYNIVVDIKPVDGLTPHLHEQTVRLAGLKASEFVGAAGKDVTPDEVLTYGTNNISQEVLNNSHLPRVVYVEMLISQGLLHDTYIYGVNSQQILPSFIHPNEELDGAVISGNCVAACDKITTYQHQNNSVILDLYKKHGSEINFLGVILTPELTTLEGKIRTADYTAKLCKSLGAQGVIVSEEGYGNPDSDLLMICKRLETSGIKTVLITDECSGWDGMSQPLADTVPEAVAVVSGGNVSHLVTLPPADVILGNPNAIATLAGGWDGSLKEDGSLVCELNAVIGATSEIGYHYCTAREY</sequence>
<feature type="modified residue" description="Pyruvic acid (Cys)" evidence="2">
    <location>
        <position position="242"/>
    </location>
</feature>
<gene>
    <name evidence="3" type="ORF">SAMN02745174_01689</name>
</gene>
<accession>A0A1T4NX62</accession>
<protein>
    <submittedName>
        <fullName evidence="3">Glycine reductase</fullName>
    </submittedName>
</protein>
<dbReference type="EMBL" id="FUWX01000012">
    <property type="protein sequence ID" value="SJZ83642.1"/>
    <property type="molecule type" value="Genomic_DNA"/>
</dbReference>
<organism evidence="3 4">
    <name type="scientific">Cetobacterium ceti</name>
    <dbReference type="NCBI Taxonomy" id="180163"/>
    <lineage>
        <taxon>Bacteria</taxon>
        <taxon>Fusobacteriati</taxon>
        <taxon>Fusobacteriota</taxon>
        <taxon>Fusobacteriia</taxon>
        <taxon>Fusobacteriales</taxon>
        <taxon>Fusobacteriaceae</taxon>
        <taxon>Cetobacterium</taxon>
    </lineage>
</organism>
<dbReference type="PIRSF" id="PIRSF011588">
    <property type="entry name" value="Gly_sarc_betain_red_a/b"/>
    <property type="match status" value="1"/>
</dbReference>
<dbReference type="Proteomes" id="UP000191153">
    <property type="component" value="Unassembled WGS sequence"/>
</dbReference>
<evidence type="ECO:0000313" key="4">
    <source>
        <dbReference type="Proteomes" id="UP000191153"/>
    </source>
</evidence>
<name>A0A1T4NX62_9FUSO</name>
<dbReference type="STRING" id="180163.SAMN02745174_01689"/>
<keyword evidence="1" id="KW-0704">Schiff base</keyword>